<evidence type="ECO:0000256" key="2">
    <source>
        <dbReference type="ARBA" id="ARBA00022692"/>
    </source>
</evidence>
<dbReference type="PANTHER" id="PTHR19229">
    <property type="entry name" value="ATP-BINDING CASSETTE TRANSPORTER SUBFAMILY A ABCA"/>
    <property type="match status" value="1"/>
</dbReference>
<feature type="transmembrane region" description="Helical" evidence="5">
    <location>
        <begin position="421"/>
        <end position="445"/>
    </location>
</feature>
<keyword evidence="2 5" id="KW-0812">Transmembrane</keyword>
<keyword evidence="3 5" id="KW-1133">Transmembrane helix</keyword>
<dbReference type="AlphaFoldDB" id="A0A3R7MIB5"/>
<dbReference type="EMBL" id="QCYY01000818">
    <property type="protein sequence ID" value="ROT82466.1"/>
    <property type="molecule type" value="Genomic_DNA"/>
</dbReference>
<feature type="transmembrane region" description="Helical" evidence="5">
    <location>
        <begin position="457"/>
        <end position="482"/>
    </location>
</feature>
<dbReference type="InterPro" id="IPR013525">
    <property type="entry name" value="ABC2_TM"/>
</dbReference>
<comment type="caution">
    <text evidence="7">The sequence shown here is derived from an EMBL/GenBank/DDBJ whole genome shotgun (WGS) entry which is preliminary data.</text>
</comment>
<evidence type="ECO:0000313" key="7">
    <source>
        <dbReference type="EMBL" id="ROT82466.1"/>
    </source>
</evidence>
<feature type="transmembrane region" description="Helical" evidence="5">
    <location>
        <begin position="376"/>
        <end position="401"/>
    </location>
</feature>
<reference evidence="7 8" key="1">
    <citation type="submission" date="2018-04" db="EMBL/GenBank/DDBJ databases">
        <authorList>
            <person name="Zhang X."/>
            <person name="Yuan J."/>
            <person name="Li F."/>
            <person name="Xiang J."/>
        </authorList>
    </citation>
    <scope>NUCLEOTIDE SEQUENCE [LARGE SCALE GENOMIC DNA]</scope>
    <source>
        <tissue evidence="7">Muscle</tissue>
    </source>
</reference>
<dbReference type="PANTHER" id="PTHR19229:SF250">
    <property type="entry name" value="ABC TRANSPORTER DOMAIN-CONTAINING PROTEIN-RELATED"/>
    <property type="match status" value="1"/>
</dbReference>
<keyword evidence="7" id="KW-0067">ATP-binding</keyword>
<dbReference type="Pfam" id="PF12698">
    <property type="entry name" value="ABC2_membrane_3"/>
    <property type="match status" value="1"/>
</dbReference>
<feature type="transmembrane region" description="Helical" evidence="5">
    <location>
        <begin position="37"/>
        <end position="60"/>
    </location>
</feature>
<dbReference type="GO" id="GO:0005319">
    <property type="term" value="F:lipid transporter activity"/>
    <property type="evidence" value="ECO:0007669"/>
    <property type="project" value="TreeGrafter"/>
</dbReference>
<feature type="domain" description="ABC-2 type transporter transmembrane" evidence="6">
    <location>
        <begin position="317"/>
        <end position="445"/>
    </location>
</feature>
<dbReference type="GO" id="GO:0016020">
    <property type="term" value="C:membrane"/>
    <property type="evidence" value="ECO:0007669"/>
    <property type="project" value="UniProtKB-SubCell"/>
</dbReference>
<evidence type="ECO:0000256" key="3">
    <source>
        <dbReference type="ARBA" id="ARBA00022989"/>
    </source>
</evidence>
<evidence type="ECO:0000313" key="8">
    <source>
        <dbReference type="Proteomes" id="UP000283509"/>
    </source>
</evidence>
<keyword evidence="7" id="KW-0547">Nucleotide-binding</keyword>
<dbReference type="OrthoDB" id="10255969at2759"/>
<proteinExistence type="predicted"/>
<keyword evidence="8" id="KW-1185">Reference proteome</keyword>
<gene>
    <name evidence="7" type="ORF">C7M84_024356</name>
</gene>
<name>A0A3R7MIB5_PENVA</name>
<dbReference type="GO" id="GO:0005524">
    <property type="term" value="F:ATP binding"/>
    <property type="evidence" value="ECO:0007669"/>
    <property type="project" value="UniProtKB-KW"/>
</dbReference>
<organism evidence="7 8">
    <name type="scientific">Penaeus vannamei</name>
    <name type="common">Whiteleg shrimp</name>
    <name type="synonym">Litopenaeus vannamei</name>
    <dbReference type="NCBI Taxonomy" id="6689"/>
    <lineage>
        <taxon>Eukaryota</taxon>
        <taxon>Metazoa</taxon>
        <taxon>Ecdysozoa</taxon>
        <taxon>Arthropoda</taxon>
        <taxon>Crustacea</taxon>
        <taxon>Multicrustacea</taxon>
        <taxon>Malacostraca</taxon>
        <taxon>Eumalacostraca</taxon>
        <taxon>Eucarida</taxon>
        <taxon>Decapoda</taxon>
        <taxon>Dendrobranchiata</taxon>
        <taxon>Penaeoidea</taxon>
        <taxon>Penaeidae</taxon>
        <taxon>Penaeus</taxon>
    </lineage>
</organism>
<comment type="subcellular location">
    <subcellularLocation>
        <location evidence="1">Membrane</location>
        <topology evidence="1">Multi-pass membrane protein</topology>
    </subcellularLocation>
</comment>
<protein>
    <submittedName>
        <fullName evidence="7">Putative ATP-binding cassette sub-family A member 3-like</fullName>
    </submittedName>
</protein>
<reference evidence="7 8" key="2">
    <citation type="submission" date="2019-01" db="EMBL/GenBank/DDBJ databases">
        <title>The decoding of complex shrimp genome reveals the adaptation for benthos swimmer, frequently molting mechanism and breeding impact on genome.</title>
        <authorList>
            <person name="Sun Y."/>
            <person name="Gao Y."/>
            <person name="Yu Y."/>
        </authorList>
    </citation>
    <scope>NUCLEOTIDE SEQUENCE [LARGE SCALE GENOMIC DNA]</scope>
    <source>
        <tissue evidence="7">Muscle</tissue>
    </source>
</reference>
<evidence type="ECO:0000256" key="1">
    <source>
        <dbReference type="ARBA" id="ARBA00004141"/>
    </source>
</evidence>
<evidence type="ECO:0000256" key="5">
    <source>
        <dbReference type="SAM" id="Phobius"/>
    </source>
</evidence>
<accession>A0A3R7MIB5</accession>
<dbReference type="Proteomes" id="UP000283509">
    <property type="component" value="Unassembled WGS sequence"/>
</dbReference>
<evidence type="ECO:0000256" key="4">
    <source>
        <dbReference type="ARBA" id="ARBA00023136"/>
    </source>
</evidence>
<dbReference type="InterPro" id="IPR026082">
    <property type="entry name" value="ABCA"/>
</dbReference>
<sequence length="552" mass="63332">MADATENISKTRKRKRSLWNKLVLLMWKNLLLRKRHWVLTAFEILLPTLLFTLLLTIRVLPDSAFLPSYVNESVEFRTASECVLKKELCTKYGFWSEELRRCFVPDNIDDITLPTLAPSVIDGLEGLNLTEADLSDPESILTILENVNQMDPESINLEITQSILENLDPCILERFNDTSFEGMGPAEILGILGSLLSNISLPEFPDGSNFSYPGERKIFYGPPGGFSRGVAEYLADVLRLGHHVLTPVTSNEDLDTQVDKSYFATNDSFAAFYIGLFFNDLNDTEVPPQHLKYDLRLAGLWFTDLLYPFLQIPGPRDFTILTESYGMDGFTLIQSLVDRYYISQVTGEPQYRMQYRLYTQMYPYPPYTQDYGMSQFYGSALPTFVVLSLVLLSPSLIKSVVYEKETGVRELIRLMGLERWLVWFGWFLHSFIIILVVSTIMTILLKLELTPMDDTSGFLPPIIIHTDPFFMWVLFVLLWRVIHRLLLRCCRRSSAGLMDFEYNDLGLAPKILSCFLPNMAITWAFRIIAMFEGRSLGVQWSRLWDTGNPEIS</sequence>
<keyword evidence="4 5" id="KW-0472">Membrane</keyword>
<dbReference type="GO" id="GO:0140359">
    <property type="term" value="F:ABC-type transporter activity"/>
    <property type="evidence" value="ECO:0007669"/>
    <property type="project" value="InterPro"/>
</dbReference>
<evidence type="ECO:0000259" key="6">
    <source>
        <dbReference type="Pfam" id="PF12698"/>
    </source>
</evidence>